<dbReference type="InterPro" id="IPR027417">
    <property type="entry name" value="P-loop_NTPase"/>
</dbReference>
<dbReference type="RefSeq" id="WP_118923600.1">
    <property type="nucleotide sequence ID" value="NZ_QWEG01000014.1"/>
</dbReference>
<dbReference type="AlphaFoldDB" id="A0A417YN60"/>
<name>A0A417YN60_9BACI</name>
<evidence type="ECO:0000259" key="1">
    <source>
        <dbReference type="Pfam" id="PF13401"/>
    </source>
</evidence>
<dbReference type="GO" id="GO:0016887">
    <property type="term" value="F:ATP hydrolysis activity"/>
    <property type="evidence" value="ECO:0007669"/>
    <property type="project" value="InterPro"/>
</dbReference>
<feature type="domain" description="ORC1/DEAH AAA+ ATPase" evidence="1">
    <location>
        <begin position="136"/>
        <end position="284"/>
    </location>
</feature>
<reference evidence="2 3" key="1">
    <citation type="journal article" date="2017" name="Int. J. Syst. Evol. Microbiol.">
        <title>Bacillus notoginsengisoli sp. nov., a novel bacterium isolated from the rhizosphere of Panax notoginseng.</title>
        <authorList>
            <person name="Zhang M.Y."/>
            <person name="Cheng J."/>
            <person name="Cai Y."/>
            <person name="Zhang T.Y."/>
            <person name="Wu Y.Y."/>
            <person name="Manikprabhu D."/>
            <person name="Li W.J."/>
            <person name="Zhang Y.X."/>
        </authorList>
    </citation>
    <scope>NUCLEOTIDE SEQUENCE [LARGE SCALE GENOMIC DNA]</scope>
    <source>
        <strain evidence="2 3">JCM 30743</strain>
    </source>
</reference>
<protein>
    <submittedName>
        <fullName evidence="2">ATP-binding protein</fullName>
    </submittedName>
</protein>
<dbReference type="InterPro" id="IPR049945">
    <property type="entry name" value="AAA_22"/>
</dbReference>
<sequence>MVESDYLISENGKRLPYAKYTTQEIADFKNNPLIEALPPILSFEEAYKKLSYLPEFDLKERNLSIHHRYHALLRLTRFYQPINQTIELEFKFSRFIRYGYVHRNPYHKNHTMVLNELHDRLLNKEALGLSPDIRTTSSSFTLMGFSGIGKTSAIERVLSLYPQVIVHKYPLNLMQIVWLKLNTPYDGSIKTLCMDFFLKVDELLGTNYFEKYGNRRNSNSSMVVRIAQVTRIHCIGAIIIDEIQHLLTGKKSQTDELMNFFVTLINEVGVPVMLIGTMKAKQILQRDFRQARRSSGHGDMVWQQMANDENWEVLLESMWEYQWTKEEVPFSEEWKDFFHKESQGITDVAVKLFLLGQSYAIETGTEKITPQIIKHVKKEHLKLINPMLKALESGIESEIAKYEDITPIDMEDLLLSRMPLIDMKKKLQEAKEKQAQKRMDKELPLLEKTVLTLISLEVDERVAEEAVRRIIKTNPAATSLEIILLTLEEIREKNSKQEKVQTKEVKKGIKNKLQLIVNNGRNNKKSARESLIESGYIHSVVDELFI</sequence>
<keyword evidence="2" id="KW-0547">Nucleotide-binding</keyword>
<comment type="caution">
    <text evidence="2">The sequence shown here is derived from an EMBL/GenBank/DDBJ whole genome shotgun (WGS) entry which is preliminary data.</text>
</comment>
<dbReference type="Pfam" id="PF13401">
    <property type="entry name" value="AAA_22"/>
    <property type="match status" value="1"/>
</dbReference>
<keyword evidence="3" id="KW-1185">Reference proteome</keyword>
<dbReference type="EMBL" id="QWEG01000014">
    <property type="protein sequence ID" value="RHW34875.1"/>
    <property type="molecule type" value="Genomic_DNA"/>
</dbReference>
<dbReference type="GO" id="GO:0005524">
    <property type="term" value="F:ATP binding"/>
    <property type="evidence" value="ECO:0007669"/>
    <property type="project" value="UniProtKB-KW"/>
</dbReference>
<accession>A0A417YN60</accession>
<dbReference type="Proteomes" id="UP000284416">
    <property type="component" value="Unassembled WGS sequence"/>
</dbReference>
<dbReference type="OrthoDB" id="5593847at2"/>
<keyword evidence="2" id="KW-0067">ATP-binding</keyword>
<evidence type="ECO:0000313" key="3">
    <source>
        <dbReference type="Proteomes" id="UP000284416"/>
    </source>
</evidence>
<gene>
    <name evidence="2" type="ORF">D1B31_19290</name>
</gene>
<dbReference type="SUPFAM" id="SSF52540">
    <property type="entry name" value="P-loop containing nucleoside triphosphate hydrolases"/>
    <property type="match status" value="1"/>
</dbReference>
<dbReference type="Gene3D" id="3.40.50.300">
    <property type="entry name" value="P-loop containing nucleotide triphosphate hydrolases"/>
    <property type="match status" value="1"/>
</dbReference>
<evidence type="ECO:0000313" key="2">
    <source>
        <dbReference type="EMBL" id="RHW34875.1"/>
    </source>
</evidence>
<organism evidence="2 3">
    <name type="scientific">Neobacillus notoginsengisoli</name>
    <dbReference type="NCBI Taxonomy" id="1578198"/>
    <lineage>
        <taxon>Bacteria</taxon>
        <taxon>Bacillati</taxon>
        <taxon>Bacillota</taxon>
        <taxon>Bacilli</taxon>
        <taxon>Bacillales</taxon>
        <taxon>Bacillaceae</taxon>
        <taxon>Neobacillus</taxon>
    </lineage>
</organism>
<proteinExistence type="predicted"/>